<proteinExistence type="predicted"/>
<sequence length="32" mass="3848">MLILKLINTKYLEHIKKNTYLCNIKIKEVTNN</sequence>
<reference evidence="1" key="1">
    <citation type="journal article" date="2021" name="Proc. Natl. Acad. Sci. U.S.A.">
        <title>A Catalog of Tens of Thousands of Viruses from Human Metagenomes Reveals Hidden Associations with Chronic Diseases.</title>
        <authorList>
            <person name="Tisza M.J."/>
            <person name="Buck C.B."/>
        </authorList>
    </citation>
    <scope>NUCLEOTIDE SEQUENCE</scope>
    <source>
        <strain evidence="1">CtNQV2</strain>
    </source>
</reference>
<evidence type="ECO:0000313" key="1">
    <source>
        <dbReference type="EMBL" id="DAF44083.1"/>
    </source>
</evidence>
<name>A0A8S5RZZ6_9CAUD</name>
<organism evidence="1">
    <name type="scientific">Myoviridae sp. ctNQV2</name>
    <dbReference type="NCBI Taxonomy" id="2827683"/>
    <lineage>
        <taxon>Viruses</taxon>
        <taxon>Duplodnaviria</taxon>
        <taxon>Heunggongvirae</taxon>
        <taxon>Uroviricota</taxon>
        <taxon>Caudoviricetes</taxon>
    </lineage>
</organism>
<dbReference type="EMBL" id="BK032510">
    <property type="protein sequence ID" value="DAF44083.1"/>
    <property type="molecule type" value="Genomic_DNA"/>
</dbReference>
<protein>
    <submittedName>
        <fullName evidence="1">Uncharacterized protein</fullName>
    </submittedName>
</protein>
<accession>A0A8S5RZZ6</accession>